<reference evidence="2" key="1">
    <citation type="submission" date="2023-04" db="EMBL/GenBank/DDBJ databases">
        <title>Ambrosiozyma monospora NBRC 1965.</title>
        <authorList>
            <person name="Ichikawa N."/>
            <person name="Sato H."/>
            <person name="Tonouchi N."/>
        </authorList>
    </citation>
    <scope>NUCLEOTIDE SEQUENCE</scope>
    <source>
        <strain evidence="2">NBRC 1965</strain>
    </source>
</reference>
<comment type="caution">
    <text evidence="2">The sequence shown here is derived from an EMBL/GenBank/DDBJ whole genome shotgun (WGS) entry which is preliminary data.</text>
</comment>
<evidence type="ECO:0000313" key="3">
    <source>
        <dbReference type="Proteomes" id="UP001165063"/>
    </source>
</evidence>
<keyword evidence="3" id="KW-1185">Reference proteome</keyword>
<feature type="compositionally biased region" description="Low complexity" evidence="1">
    <location>
        <begin position="283"/>
        <end position="319"/>
    </location>
</feature>
<dbReference type="AlphaFoldDB" id="A0A9W7DE28"/>
<dbReference type="Gene3D" id="2.100.10.30">
    <property type="entry name" value="Jacalin-like lectin domain"/>
    <property type="match status" value="1"/>
</dbReference>
<dbReference type="Proteomes" id="UP001165063">
    <property type="component" value="Unassembled WGS sequence"/>
</dbReference>
<accession>A0A9W7DE28</accession>
<dbReference type="EMBL" id="BSXU01000276">
    <property type="protein sequence ID" value="GMG20072.1"/>
    <property type="molecule type" value="Genomic_DNA"/>
</dbReference>
<feature type="compositionally biased region" description="Polar residues" evidence="1">
    <location>
        <begin position="325"/>
        <end position="346"/>
    </location>
</feature>
<feature type="region of interest" description="Disordered" evidence="1">
    <location>
        <begin position="274"/>
        <end position="354"/>
    </location>
</feature>
<dbReference type="SUPFAM" id="SSF51101">
    <property type="entry name" value="Mannose-binding lectins"/>
    <property type="match status" value="1"/>
</dbReference>
<gene>
    <name evidence="2" type="ORF">Amon01_000095300</name>
</gene>
<evidence type="ECO:0000256" key="1">
    <source>
        <dbReference type="SAM" id="MobiDB-lite"/>
    </source>
</evidence>
<proteinExistence type="predicted"/>
<sequence length="677" mass="73047">MSTSSTLKYTPSSFAGSGMSGAQSFYSAKSSFPTMAATCPPRIIVSHADSHRSSKSSSKSSSIRSNQFMAVPVDPSQIPLPPSNQSSFMGGSMGGSTFSILASQVPLPPSAQGSVIDLQSGQGSITVDPAQISLPPSMKGSMRCSNGIVDPSQIPLPPSARNSIMSNNNSFYQSALQSQSQSQQPGIVDPSQIPLPPSANNSMYGSVVFDSKGQAVIIDPSQIPLPPSTNSSVYGSSYTGSLIASQQSIMDPSQIPLPPSTPGSFYGYQDTITRLRSPSPANSINSHGSHSSHKSIGSNISSSSRRKSILSSSLPIGSPHPVVQLGSSIQSSHTRTLSSHSNSPSPTRRAAMANSVAHNPQILTTISQTVDSLAAQVIANQTSRKKMIQTMLETLSVILKPTFYYMLVISKEKLASCTKADFHHSVIYERNLNWKTNETSTFKSTHEHNFKILIFKNGEITLDSIDNKFRSYGFTNGFRSGPELRTIQWLDKQIKKSDWYGQCSNGSPPGSNHSSLKYSYSQQPPSLLKPSTHMVRETTGRLDDAQLARIEFYHDEECVYGLRFVFADGRTDKIGHMVGSLNQFLFFEGESLMGVSIKVGQGDVESFKESKTGGKQDGSVCAIQFKTTMGRSSDFVGYTDPDGIGGCFEFDLAFNNTLKGVCGLVGDYIECLKFEWL</sequence>
<evidence type="ECO:0000313" key="2">
    <source>
        <dbReference type="EMBL" id="GMG20072.1"/>
    </source>
</evidence>
<feature type="compositionally biased region" description="Low complexity" evidence="1">
    <location>
        <begin position="175"/>
        <end position="184"/>
    </location>
</feature>
<feature type="region of interest" description="Disordered" evidence="1">
    <location>
        <begin position="175"/>
        <end position="196"/>
    </location>
</feature>
<name>A0A9W7DE28_AMBMO</name>
<organism evidence="2 3">
    <name type="scientific">Ambrosiozyma monospora</name>
    <name type="common">Yeast</name>
    <name type="synonym">Endomycopsis monosporus</name>
    <dbReference type="NCBI Taxonomy" id="43982"/>
    <lineage>
        <taxon>Eukaryota</taxon>
        <taxon>Fungi</taxon>
        <taxon>Dikarya</taxon>
        <taxon>Ascomycota</taxon>
        <taxon>Saccharomycotina</taxon>
        <taxon>Pichiomycetes</taxon>
        <taxon>Pichiales</taxon>
        <taxon>Pichiaceae</taxon>
        <taxon>Ambrosiozyma</taxon>
    </lineage>
</organism>
<dbReference type="InterPro" id="IPR036404">
    <property type="entry name" value="Jacalin-like_lectin_dom_sf"/>
</dbReference>
<protein>
    <submittedName>
        <fullName evidence="2">Unnamed protein product</fullName>
    </submittedName>
</protein>